<keyword evidence="1" id="KW-1133">Transmembrane helix</keyword>
<comment type="caution">
    <text evidence="2">The sequence shown here is derived from an EMBL/GenBank/DDBJ whole genome shotgun (WGS) entry which is preliminary data.</text>
</comment>
<organism evidence="2 3">
    <name type="scientific">Marinobacterium weihaiense</name>
    <dbReference type="NCBI Taxonomy" id="2851016"/>
    <lineage>
        <taxon>Bacteria</taxon>
        <taxon>Pseudomonadati</taxon>
        <taxon>Pseudomonadota</taxon>
        <taxon>Gammaproteobacteria</taxon>
        <taxon>Oceanospirillales</taxon>
        <taxon>Oceanospirillaceae</taxon>
        <taxon>Marinobacterium</taxon>
    </lineage>
</organism>
<feature type="transmembrane region" description="Helical" evidence="1">
    <location>
        <begin position="49"/>
        <end position="72"/>
    </location>
</feature>
<dbReference type="RefSeq" id="WP_217334946.1">
    <property type="nucleotide sequence ID" value="NZ_JAHQZT010000009.1"/>
</dbReference>
<name>A0ABS6MB43_9GAMM</name>
<dbReference type="EMBL" id="JAHQZT010000009">
    <property type="protein sequence ID" value="MBV0933532.1"/>
    <property type="molecule type" value="Genomic_DNA"/>
</dbReference>
<keyword evidence="3" id="KW-1185">Reference proteome</keyword>
<evidence type="ECO:0000313" key="3">
    <source>
        <dbReference type="Proteomes" id="UP000755551"/>
    </source>
</evidence>
<protein>
    <submittedName>
        <fullName evidence="2">Uncharacterized protein</fullName>
    </submittedName>
</protein>
<proteinExistence type="predicted"/>
<sequence>MNYSAATRWLTLICFVLSLLVSVLGISGELYLEPWAGFEWPLLDDLTFVSALDVLFVTLLVCFLICFISSLLRRVSRPFVRCLLALPRKENLFDHGSRAPPLFC</sequence>
<accession>A0ABS6MB43</accession>
<keyword evidence="1" id="KW-0812">Transmembrane</keyword>
<evidence type="ECO:0000313" key="2">
    <source>
        <dbReference type="EMBL" id="MBV0933532.1"/>
    </source>
</evidence>
<keyword evidence="1" id="KW-0472">Membrane</keyword>
<dbReference type="Proteomes" id="UP000755551">
    <property type="component" value="Unassembled WGS sequence"/>
</dbReference>
<evidence type="ECO:0000256" key="1">
    <source>
        <dbReference type="SAM" id="Phobius"/>
    </source>
</evidence>
<reference evidence="2 3" key="1">
    <citation type="submission" date="2021-06" db="EMBL/GenBank/DDBJ databases">
        <title>Bacterium isolated from marine sediment.</title>
        <authorList>
            <person name="Zhu K.-L."/>
            <person name="Du Z.-J."/>
            <person name="Liang Q.-Y."/>
        </authorList>
    </citation>
    <scope>NUCLEOTIDE SEQUENCE [LARGE SCALE GENOMIC DNA]</scope>
    <source>
        <strain evidence="2 3">A346</strain>
    </source>
</reference>
<gene>
    <name evidence="2" type="ORF">KTN04_09300</name>
</gene>